<dbReference type="Proteomes" id="UP000678374">
    <property type="component" value="Unassembled WGS sequence"/>
</dbReference>
<feature type="disulfide bond" description="Redox-active" evidence="4">
    <location>
        <begin position="81"/>
        <end position="85"/>
    </location>
</feature>
<dbReference type="EMBL" id="JAGQDE010000012">
    <property type="protein sequence ID" value="MBQ0960132.1"/>
    <property type="molecule type" value="Genomic_DNA"/>
</dbReference>
<feature type="domain" description="Thioredoxin" evidence="5">
    <location>
        <begin position="43"/>
        <end position="205"/>
    </location>
</feature>
<dbReference type="InterPro" id="IPR006311">
    <property type="entry name" value="TAT_signal"/>
</dbReference>
<gene>
    <name evidence="6" type="ORF">KAK06_14350</name>
</gene>
<dbReference type="CDD" id="cd02968">
    <property type="entry name" value="SCO"/>
    <property type="match status" value="1"/>
</dbReference>
<feature type="binding site" evidence="3">
    <location>
        <position position="81"/>
    </location>
    <ligand>
        <name>Cu cation</name>
        <dbReference type="ChEBI" id="CHEBI:23378"/>
    </ligand>
</feature>
<evidence type="ECO:0000256" key="4">
    <source>
        <dbReference type="PIRSR" id="PIRSR603782-2"/>
    </source>
</evidence>
<dbReference type="AlphaFoldDB" id="A0A941BK41"/>
<evidence type="ECO:0000256" key="1">
    <source>
        <dbReference type="ARBA" id="ARBA00010996"/>
    </source>
</evidence>
<comment type="similarity">
    <text evidence="1">Belongs to the SCO1/2 family.</text>
</comment>
<reference evidence="6" key="1">
    <citation type="submission" date="2021-04" db="EMBL/GenBank/DDBJ databases">
        <title>The genome sequence of Ideonella sp. 4Y11.</title>
        <authorList>
            <person name="Liu Y."/>
        </authorList>
    </citation>
    <scope>NUCLEOTIDE SEQUENCE</scope>
    <source>
        <strain evidence="6">4Y11</strain>
    </source>
</reference>
<dbReference type="PANTHER" id="PTHR12151">
    <property type="entry name" value="ELECTRON TRANSPORT PROTIN SCO1/SENC FAMILY MEMBER"/>
    <property type="match status" value="1"/>
</dbReference>
<proteinExistence type="inferred from homology"/>
<evidence type="ECO:0000256" key="3">
    <source>
        <dbReference type="PIRSR" id="PIRSR603782-1"/>
    </source>
</evidence>
<dbReference type="InterPro" id="IPR013766">
    <property type="entry name" value="Thioredoxin_domain"/>
</dbReference>
<dbReference type="Gene3D" id="3.40.30.10">
    <property type="entry name" value="Glutaredoxin"/>
    <property type="match status" value="1"/>
</dbReference>
<evidence type="ECO:0000313" key="7">
    <source>
        <dbReference type="Proteomes" id="UP000678374"/>
    </source>
</evidence>
<comment type="caution">
    <text evidence="6">The sequence shown here is derived from an EMBL/GenBank/DDBJ whole genome shotgun (WGS) entry which is preliminary data.</text>
</comment>
<dbReference type="PROSITE" id="PS51352">
    <property type="entry name" value="THIOREDOXIN_2"/>
    <property type="match status" value="1"/>
</dbReference>
<feature type="binding site" evidence="3">
    <location>
        <position position="85"/>
    </location>
    <ligand>
        <name>Cu cation</name>
        <dbReference type="ChEBI" id="CHEBI:23378"/>
    </ligand>
</feature>
<accession>A0A941BK41</accession>
<feature type="binding site" evidence="3">
    <location>
        <position position="168"/>
    </location>
    <ligand>
        <name>Cu cation</name>
        <dbReference type="ChEBI" id="CHEBI:23378"/>
    </ligand>
</feature>
<organism evidence="6 7">
    <name type="scientific">Ideonella aquatica</name>
    <dbReference type="NCBI Taxonomy" id="2824119"/>
    <lineage>
        <taxon>Bacteria</taxon>
        <taxon>Pseudomonadati</taxon>
        <taxon>Pseudomonadota</taxon>
        <taxon>Betaproteobacteria</taxon>
        <taxon>Burkholderiales</taxon>
        <taxon>Sphaerotilaceae</taxon>
        <taxon>Ideonella</taxon>
    </lineage>
</organism>
<dbReference type="InterPro" id="IPR036249">
    <property type="entry name" value="Thioredoxin-like_sf"/>
</dbReference>
<dbReference type="Pfam" id="PF02630">
    <property type="entry name" value="SCO1-SenC"/>
    <property type="match status" value="1"/>
</dbReference>
<sequence>MPTLSPSIRRAGVAAALLLAALAAAAIAWFRPAPAPALGAIDLSDARYAQDFRLQDPQGEWRTLADYRGRVVMLFFGFTQCPDVCPAAMAKAVQARQQLGAQADQVQLVFVSLDPERDSGPILRAFADAFGEGITPLRGDVDLTRRTAEAFKVFYRKVPLAGSYTLDHSVMVYLYDRQGRVRRALPPTLDAAGQAAELRTVLSLS</sequence>
<dbReference type="PROSITE" id="PS51318">
    <property type="entry name" value="TAT"/>
    <property type="match status" value="1"/>
</dbReference>
<dbReference type="RefSeq" id="WP_210802805.1">
    <property type="nucleotide sequence ID" value="NZ_JAGQDE010000012.1"/>
</dbReference>
<protein>
    <submittedName>
        <fullName evidence="6">SCO family protein</fullName>
    </submittedName>
</protein>
<keyword evidence="4" id="KW-1015">Disulfide bond</keyword>
<name>A0A941BK41_9BURK</name>
<evidence type="ECO:0000313" key="6">
    <source>
        <dbReference type="EMBL" id="MBQ0960132.1"/>
    </source>
</evidence>
<keyword evidence="3" id="KW-0479">Metal-binding</keyword>
<keyword evidence="2 3" id="KW-0186">Copper</keyword>
<dbReference type="PANTHER" id="PTHR12151:SF25">
    <property type="entry name" value="LINALOOL DEHYDRATASE_ISOMERASE DOMAIN-CONTAINING PROTEIN"/>
    <property type="match status" value="1"/>
</dbReference>
<dbReference type="GO" id="GO:0046872">
    <property type="term" value="F:metal ion binding"/>
    <property type="evidence" value="ECO:0007669"/>
    <property type="project" value="UniProtKB-KW"/>
</dbReference>
<evidence type="ECO:0000256" key="2">
    <source>
        <dbReference type="ARBA" id="ARBA00023008"/>
    </source>
</evidence>
<evidence type="ECO:0000259" key="5">
    <source>
        <dbReference type="PROSITE" id="PS51352"/>
    </source>
</evidence>
<keyword evidence="7" id="KW-1185">Reference proteome</keyword>
<dbReference type="InterPro" id="IPR003782">
    <property type="entry name" value="SCO1/SenC"/>
</dbReference>
<dbReference type="SUPFAM" id="SSF52833">
    <property type="entry name" value="Thioredoxin-like"/>
    <property type="match status" value="1"/>
</dbReference>